<evidence type="ECO:0000313" key="3">
    <source>
        <dbReference type="Proteomes" id="UP000515150"/>
    </source>
</evidence>
<dbReference type="Proteomes" id="UP000515150">
    <property type="component" value="Chromosome 8"/>
</dbReference>
<feature type="transmembrane region" description="Helical" evidence="2">
    <location>
        <begin position="56"/>
        <end position="79"/>
    </location>
</feature>
<proteinExistence type="predicted"/>
<feature type="region of interest" description="Disordered" evidence="1">
    <location>
        <begin position="18"/>
        <end position="49"/>
    </location>
</feature>
<sequence>MHTLSSGSATRTLRRCAAEETQDLHSRQPPSCARQARAAPSAAATGTMPQRTQHPLVHVLLFWITILTVVQVVFVALFFTNGHTSQNTKAVQADLNKQTQANNASSLSDHGTVLGQMLSFRAKPGTAVRNITWISTNGPQDLVLPQKNVLTLQADGYYFLNLQVTVYSFNPRAPLTVRLLRNGRKVLLEGPINPHTNSTGLLGKAEELTAQTELSVSIDPQAVNVNDSASVTHLDIVYMHKPRNNQS</sequence>
<keyword evidence="3" id="KW-1185">Reference proteome</keyword>
<dbReference type="SUPFAM" id="SSF49842">
    <property type="entry name" value="TNF-like"/>
    <property type="match status" value="1"/>
</dbReference>
<dbReference type="InterPro" id="IPR008983">
    <property type="entry name" value="Tumour_necrosis_fac-like_dom"/>
</dbReference>
<dbReference type="KEGG" id="bspl:114861100"/>
<dbReference type="Gene3D" id="2.60.120.40">
    <property type="match status" value="1"/>
</dbReference>
<protein>
    <submittedName>
        <fullName evidence="4">Uncharacterized protein LOC114861100</fullName>
    </submittedName>
</protein>
<dbReference type="InParanoid" id="A0A6P7N942"/>
<name>A0A6P7N942_BETSP</name>
<dbReference type="OrthoDB" id="9904331at2759"/>
<organism evidence="3 4">
    <name type="scientific">Betta splendens</name>
    <name type="common">Siamese fighting fish</name>
    <dbReference type="NCBI Taxonomy" id="158456"/>
    <lineage>
        <taxon>Eukaryota</taxon>
        <taxon>Metazoa</taxon>
        <taxon>Chordata</taxon>
        <taxon>Craniata</taxon>
        <taxon>Vertebrata</taxon>
        <taxon>Euteleostomi</taxon>
        <taxon>Actinopterygii</taxon>
        <taxon>Neopterygii</taxon>
        <taxon>Teleostei</taxon>
        <taxon>Neoteleostei</taxon>
        <taxon>Acanthomorphata</taxon>
        <taxon>Anabantaria</taxon>
        <taxon>Anabantiformes</taxon>
        <taxon>Anabantoidei</taxon>
        <taxon>Osphronemidae</taxon>
        <taxon>Betta</taxon>
    </lineage>
</organism>
<evidence type="ECO:0000256" key="2">
    <source>
        <dbReference type="SAM" id="Phobius"/>
    </source>
</evidence>
<keyword evidence="2" id="KW-0812">Transmembrane</keyword>
<evidence type="ECO:0000256" key="1">
    <source>
        <dbReference type="SAM" id="MobiDB-lite"/>
    </source>
</evidence>
<accession>A0A6P7N942</accession>
<gene>
    <name evidence="4" type="primary">LOC114861100</name>
</gene>
<reference evidence="4" key="1">
    <citation type="submission" date="2025-08" db="UniProtKB">
        <authorList>
            <consortium name="RefSeq"/>
        </authorList>
    </citation>
    <scope>IDENTIFICATION</scope>
</reference>
<feature type="compositionally biased region" description="Low complexity" evidence="1">
    <location>
        <begin position="27"/>
        <end position="44"/>
    </location>
</feature>
<dbReference type="GeneID" id="114861100"/>
<keyword evidence="2" id="KW-1133">Transmembrane helix</keyword>
<dbReference type="RefSeq" id="XP_029015951.1">
    <property type="nucleotide sequence ID" value="XM_029160118.3"/>
</dbReference>
<evidence type="ECO:0000313" key="4">
    <source>
        <dbReference type="RefSeq" id="XP_029015951.1"/>
    </source>
</evidence>
<keyword evidence="2" id="KW-0472">Membrane</keyword>
<dbReference type="AlphaFoldDB" id="A0A6P7N942"/>